<evidence type="ECO:0000259" key="1">
    <source>
        <dbReference type="Pfam" id="PF24626"/>
    </source>
</evidence>
<gene>
    <name evidence="2" type="ORF">Tci_852802</name>
</gene>
<name>A0A699R9U6_TANCI</name>
<dbReference type="PANTHER" id="PTHR46148">
    <property type="entry name" value="CHROMO DOMAIN-CONTAINING PROTEIN"/>
    <property type="match status" value="1"/>
</dbReference>
<dbReference type="PANTHER" id="PTHR46148:SF59">
    <property type="entry name" value="NUCLEOTIDYLTRANSFERASE, RIBONUCLEASE H"/>
    <property type="match status" value="1"/>
</dbReference>
<feature type="domain" description="Tf2-1-like SH3-like" evidence="1">
    <location>
        <begin position="27"/>
        <end position="77"/>
    </location>
</feature>
<reference evidence="2" key="1">
    <citation type="journal article" date="2019" name="Sci. Rep.">
        <title>Draft genome of Tanacetum cinerariifolium, the natural source of mosquito coil.</title>
        <authorList>
            <person name="Yamashiro T."/>
            <person name="Shiraishi A."/>
            <person name="Satake H."/>
            <person name="Nakayama K."/>
        </authorList>
    </citation>
    <scope>NUCLEOTIDE SEQUENCE</scope>
</reference>
<dbReference type="InterPro" id="IPR056924">
    <property type="entry name" value="SH3_Tf2-1"/>
</dbReference>
<proteinExistence type="predicted"/>
<dbReference type="GO" id="GO:0003964">
    <property type="term" value="F:RNA-directed DNA polymerase activity"/>
    <property type="evidence" value="ECO:0007669"/>
    <property type="project" value="UniProtKB-KW"/>
</dbReference>
<comment type="caution">
    <text evidence="2">The sequence shown here is derived from an EMBL/GenBank/DDBJ whole genome shotgun (WGS) entry which is preliminary data.</text>
</comment>
<organism evidence="2">
    <name type="scientific">Tanacetum cinerariifolium</name>
    <name type="common">Dalmatian daisy</name>
    <name type="synonym">Chrysanthemum cinerariifolium</name>
    <dbReference type="NCBI Taxonomy" id="118510"/>
    <lineage>
        <taxon>Eukaryota</taxon>
        <taxon>Viridiplantae</taxon>
        <taxon>Streptophyta</taxon>
        <taxon>Embryophyta</taxon>
        <taxon>Tracheophyta</taxon>
        <taxon>Spermatophyta</taxon>
        <taxon>Magnoliopsida</taxon>
        <taxon>eudicotyledons</taxon>
        <taxon>Gunneridae</taxon>
        <taxon>Pentapetalae</taxon>
        <taxon>asterids</taxon>
        <taxon>campanulids</taxon>
        <taxon>Asterales</taxon>
        <taxon>Asteraceae</taxon>
        <taxon>Asteroideae</taxon>
        <taxon>Anthemideae</taxon>
        <taxon>Anthemidinae</taxon>
        <taxon>Tanacetum</taxon>
    </lineage>
</organism>
<accession>A0A699R9U6</accession>
<keyword evidence="2" id="KW-0548">Nucleotidyltransferase</keyword>
<sequence length="83" mass="9345">MQEALGTRLDMSMAYHPQADGKSEGVVHFGKKEKLAPRFVGPFENVEKVRPVVYRLDFPEELNGVHDTFDVSNLKKCLANPTL</sequence>
<dbReference type="Pfam" id="PF24626">
    <property type="entry name" value="SH3_Tf2-1"/>
    <property type="match status" value="1"/>
</dbReference>
<protein>
    <submittedName>
        <fullName evidence="2">Putative reverse transcriptase domain-containing protein</fullName>
    </submittedName>
</protein>
<keyword evidence="2" id="KW-0695">RNA-directed DNA polymerase</keyword>
<dbReference type="AlphaFoldDB" id="A0A699R9U6"/>
<dbReference type="EMBL" id="BKCJ011076933">
    <property type="protein sequence ID" value="GFC80832.1"/>
    <property type="molecule type" value="Genomic_DNA"/>
</dbReference>
<evidence type="ECO:0000313" key="2">
    <source>
        <dbReference type="EMBL" id="GFC80832.1"/>
    </source>
</evidence>
<keyword evidence="2" id="KW-0808">Transferase</keyword>